<dbReference type="GO" id="GO:0046943">
    <property type="term" value="F:carboxylic acid transmembrane transporter activity"/>
    <property type="evidence" value="ECO:0007669"/>
    <property type="project" value="TreeGrafter"/>
</dbReference>
<dbReference type="Gene3D" id="1.20.1250.20">
    <property type="entry name" value="MFS general substrate transporter like domains"/>
    <property type="match status" value="1"/>
</dbReference>
<organism evidence="10 12">
    <name type="scientific">Yarrowia lipolytica</name>
    <name type="common">Candida lipolytica</name>
    <dbReference type="NCBI Taxonomy" id="4952"/>
    <lineage>
        <taxon>Eukaryota</taxon>
        <taxon>Fungi</taxon>
        <taxon>Dikarya</taxon>
        <taxon>Ascomycota</taxon>
        <taxon>Saccharomycotina</taxon>
        <taxon>Dipodascomycetes</taxon>
        <taxon>Dipodascales</taxon>
        <taxon>Dipodascales incertae sedis</taxon>
        <taxon>Yarrowia</taxon>
    </lineage>
</organism>
<dbReference type="InterPro" id="IPR020846">
    <property type="entry name" value="MFS_dom"/>
</dbReference>
<evidence type="ECO:0000259" key="9">
    <source>
        <dbReference type="PROSITE" id="PS50850"/>
    </source>
</evidence>
<dbReference type="PANTHER" id="PTHR23508:SF10">
    <property type="entry name" value="CARBOXYLIC ACID TRANSPORTER PROTEIN HOMOLOG"/>
    <property type="match status" value="1"/>
</dbReference>
<evidence type="ECO:0000313" key="11">
    <source>
        <dbReference type="EMBL" id="RDW23513.1"/>
    </source>
</evidence>
<feature type="transmembrane region" description="Helical" evidence="8">
    <location>
        <begin position="304"/>
        <end position="327"/>
    </location>
</feature>
<evidence type="ECO:0000313" key="10">
    <source>
        <dbReference type="EMBL" id="AOW02993.1"/>
    </source>
</evidence>
<feature type="transmembrane region" description="Helical" evidence="8">
    <location>
        <begin position="489"/>
        <end position="509"/>
    </location>
</feature>
<dbReference type="InterPro" id="IPR005828">
    <property type="entry name" value="MFS_sugar_transport-like"/>
</dbReference>
<feature type="domain" description="Major facilitator superfamily (MFS) profile" evidence="9">
    <location>
        <begin position="91"/>
        <end position="513"/>
    </location>
</feature>
<evidence type="ECO:0000256" key="8">
    <source>
        <dbReference type="SAM" id="Phobius"/>
    </source>
</evidence>
<dbReference type="eggNOG" id="KOG0252">
    <property type="taxonomic scope" value="Eukaryota"/>
</dbReference>
<keyword evidence="3" id="KW-0813">Transport</keyword>
<dbReference type="EMBL" id="KZ859080">
    <property type="protein sequence ID" value="RDW23513.1"/>
    <property type="molecule type" value="Genomic_DNA"/>
</dbReference>
<dbReference type="EMBL" id="CP017555">
    <property type="protein sequence ID" value="AOW02993.1"/>
    <property type="molecule type" value="Genomic_DNA"/>
</dbReference>
<dbReference type="Pfam" id="PF00083">
    <property type="entry name" value="Sugar_tr"/>
    <property type="match status" value="2"/>
</dbReference>
<dbReference type="GeneID" id="2909304"/>
<reference evidence="11 13" key="2">
    <citation type="submission" date="2018-07" db="EMBL/GenBank/DDBJ databases">
        <title>Draft Genome Assemblies for Five Robust Yarrowia lipolytica Strains Exhibiting High Lipid Production and Pentose Sugar Utilization and Sugar Alcohol Secretion from Undetoxified Lignocellulosic Biomass Hydrolysates.</title>
        <authorList>
            <consortium name="DOE Joint Genome Institute"/>
            <person name="Walker C."/>
            <person name="Ryu S."/>
            <person name="Na H."/>
            <person name="Zane M."/>
            <person name="LaButti K."/>
            <person name="Lipzen A."/>
            <person name="Haridas S."/>
            <person name="Barry K."/>
            <person name="Grigoriev I.V."/>
            <person name="Quarterman J."/>
            <person name="Slininger P."/>
            <person name="Dien B."/>
            <person name="Trinh C.T."/>
        </authorList>
    </citation>
    <scope>NUCLEOTIDE SEQUENCE [LARGE SCALE GENOMIC DNA]</scope>
    <source>
        <strain evidence="11 13">YB392</strain>
    </source>
</reference>
<keyword evidence="5 8" id="KW-1133">Transmembrane helix</keyword>
<dbReference type="VEuPathDB" id="FungiDB:YALI1_C24200g"/>
<evidence type="ECO:0000256" key="2">
    <source>
        <dbReference type="ARBA" id="ARBA00010992"/>
    </source>
</evidence>
<reference evidence="10 12" key="1">
    <citation type="journal article" date="2016" name="PLoS ONE">
        <title>Sequence Assembly of Yarrowia lipolytica Strain W29/CLIB89 Shows Transposable Element Diversity.</title>
        <authorList>
            <person name="Magnan C."/>
            <person name="Yu J."/>
            <person name="Chang I."/>
            <person name="Jahn E."/>
            <person name="Kanomata Y."/>
            <person name="Wu J."/>
            <person name="Zeller M."/>
            <person name="Oakes M."/>
            <person name="Baldi P."/>
            <person name="Sandmeyer S."/>
        </authorList>
    </citation>
    <scope>NUCLEOTIDE SEQUENCE [LARGE SCALE GENOMIC DNA]</scope>
    <source>
        <strain evidence="10">CLIB89</strain>
        <strain evidence="12">CLIB89(W29)</strain>
    </source>
</reference>
<feature type="transmembrane region" description="Helical" evidence="8">
    <location>
        <begin position="158"/>
        <end position="181"/>
    </location>
</feature>
<feature type="transmembrane region" description="Helical" evidence="8">
    <location>
        <begin position="450"/>
        <end position="469"/>
    </location>
</feature>
<sequence>MDGSTDAPIHHPTPPAMSWKRHFNGSVIRDELYFPWSARDKARDQQSKDPVYQDAEAAEGLPGTHYDAHVEDVNEDGTPRTVWGKNGKAWPVMTAGAGLFSDGYVNNSMGTVTTVLKRIYGKEYSASRKSQILPAIVFVGTVVGMLVFGYVADYHSRKLGMVISTMILIIFTILCSGSWGAGGKKNMDGMLAALITYRFFMGIGLGGEYPAGSVACAEASAIMGRGTRNRWFILFTNFMIDFGFVCSAFVPCVLWWIFHDRHLQAVWRLTLGLGAIPPLGLFYLRTKFKENPSFMKNNFKRTRFPYWLAIKYYGVRLACVSLIWFIYDWASYSYGLYASSILDNLNPNQSLIKNFGYTTIINLWYLPGSFLGAICADYLGPRLTLIIGVVAQAVVGYIMAGIYTHLSKPENVAGFICMYGVFLALGEFGPGDQIGLIASKTCATPIRGQYYAIAAAIGKIGAFVGTYCFPAIQKSVGHGDPDSVEGQQGPFWVSCSMNILSAVLAYFLLPSITQETIQDEDRLFREYLVGHGFDVTLMGDAEFADGANASSEDQTEFKEGHEPQHSSDEQEHLPSKLEAIQ</sequence>
<comment type="subcellular location">
    <subcellularLocation>
        <location evidence="1">Membrane</location>
        <topology evidence="1">Multi-pass membrane protein</topology>
    </subcellularLocation>
</comment>
<feature type="transmembrane region" description="Helical" evidence="8">
    <location>
        <begin position="383"/>
        <end position="406"/>
    </location>
</feature>
<feature type="region of interest" description="Disordered" evidence="7">
    <location>
        <begin position="547"/>
        <end position="581"/>
    </location>
</feature>
<keyword evidence="6 8" id="KW-0472">Membrane</keyword>
<dbReference type="PANTHER" id="PTHR23508">
    <property type="entry name" value="CARBOXYLIC ACID TRANSPORTER PROTEIN HOMOLOG"/>
    <property type="match status" value="1"/>
</dbReference>
<evidence type="ECO:0000256" key="1">
    <source>
        <dbReference type="ARBA" id="ARBA00004141"/>
    </source>
</evidence>
<dbReference type="VEuPathDB" id="FungiDB:YALI0_C16929g"/>
<evidence type="ECO:0000256" key="5">
    <source>
        <dbReference type="ARBA" id="ARBA00022989"/>
    </source>
</evidence>
<proteinExistence type="inferred from homology"/>
<feature type="transmembrane region" description="Helical" evidence="8">
    <location>
        <begin position="132"/>
        <end position="152"/>
    </location>
</feature>
<dbReference type="OMA" id="IMFTNFQ"/>
<dbReference type="SUPFAM" id="SSF103473">
    <property type="entry name" value="MFS general substrate transporter"/>
    <property type="match status" value="1"/>
</dbReference>
<protein>
    <submittedName>
        <fullName evidence="11">Major facilitator superfamily domain-containing protein</fullName>
    </submittedName>
</protein>
<dbReference type="AlphaFoldDB" id="A0A1D8NBH6"/>
<dbReference type="PROSITE" id="PS50850">
    <property type="entry name" value="MFS"/>
    <property type="match status" value="1"/>
</dbReference>
<keyword evidence="4 8" id="KW-0812">Transmembrane</keyword>
<dbReference type="GO" id="GO:0005886">
    <property type="term" value="C:plasma membrane"/>
    <property type="evidence" value="ECO:0007669"/>
    <property type="project" value="TreeGrafter"/>
</dbReference>
<evidence type="ECO:0000313" key="12">
    <source>
        <dbReference type="Proteomes" id="UP000182444"/>
    </source>
</evidence>
<feature type="transmembrane region" description="Helical" evidence="8">
    <location>
        <begin position="231"/>
        <end position="259"/>
    </location>
</feature>
<name>A0A1D8NBH6_YARLL</name>
<dbReference type="Proteomes" id="UP000182444">
    <property type="component" value="Chromosome 1C"/>
</dbReference>
<evidence type="ECO:0000256" key="3">
    <source>
        <dbReference type="ARBA" id="ARBA00022448"/>
    </source>
</evidence>
<feature type="transmembrane region" description="Helical" evidence="8">
    <location>
        <begin position="412"/>
        <end position="429"/>
    </location>
</feature>
<dbReference type="GO" id="GO:0001406">
    <property type="term" value="F:glycerophosphodiester transmembrane transporter activity"/>
    <property type="evidence" value="ECO:0007669"/>
    <property type="project" value="UniProtKB-ARBA"/>
</dbReference>
<feature type="transmembrane region" description="Helical" evidence="8">
    <location>
        <begin position="265"/>
        <end position="284"/>
    </location>
</feature>
<evidence type="ECO:0000256" key="4">
    <source>
        <dbReference type="ARBA" id="ARBA00022692"/>
    </source>
</evidence>
<dbReference type="Proteomes" id="UP000256601">
    <property type="component" value="Unassembled WGS sequence"/>
</dbReference>
<feature type="transmembrane region" description="Helical" evidence="8">
    <location>
        <begin position="355"/>
        <end position="376"/>
    </location>
</feature>
<gene>
    <name evidence="11" type="ORF">B0I71DRAFT_12267</name>
    <name evidence="10" type="ORF">YALI1_C24200g</name>
</gene>
<comment type="similarity">
    <text evidence="2">Belongs to the major facilitator superfamily. Sugar transporter (TC 2.A.1.1) family.</text>
</comment>
<evidence type="ECO:0000256" key="7">
    <source>
        <dbReference type="SAM" id="MobiDB-lite"/>
    </source>
</evidence>
<feature type="compositionally biased region" description="Basic and acidic residues" evidence="7">
    <location>
        <begin position="555"/>
        <end position="575"/>
    </location>
</feature>
<dbReference type="KEGG" id="yli:2909304"/>
<accession>A0A1D8NBH6</accession>
<dbReference type="FunFam" id="1.20.1250.20:FF:000140">
    <property type="entry name" value="Putative MFS phospholipid transporter"/>
    <property type="match status" value="1"/>
</dbReference>
<evidence type="ECO:0000256" key="6">
    <source>
        <dbReference type="ARBA" id="ARBA00023136"/>
    </source>
</evidence>
<dbReference type="InterPro" id="IPR036259">
    <property type="entry name" value="MFS_trans_sf"/>
</dbReference>
<evidence type="ECO:0000313" key="13">
    <source>
        <dbReference type="Proteomes" id="UP000256601"/>
    </source>
</evidence>